<dbReference type="CDD" id="cd09873">
    <property type="entry name" value="PIN_Pae0151-like"/>
    <property type="match status" value="1"/>
</dbReference>
<dbReference type="InterPro" id="IPR029060">
    <property type="entry name" value="PIN-like_dom_sf"/>
</dbReference>
<evidence type="ECO:0000256" key="4">
    <source>
        <dbReference type="ARBA" id="ARBA00022801"/>
    </source>
</evidence>
<keyword evidence="2 6" id="KW-0540">Nuclease</keyword>
<dbReference type="SUPFAM" id="SSF88723">
    <property type="entry name" value="PIN domain-like"/>
    <property type="match status" value="1"/>
</dbReference>
<dbReference type="InterPro" id="IPR044153">
    <property type="entry name" value="PIN_Pae0151-like"/>
</dbReference>
<evidence type="ECO:0000256" key="5">
    <source>
        <dbReference type="ARBA" id="ARBA00022842"/>
    </source>
</evidence>
<dbReference type="InterPro" id="IPR002716">
    <property type="entry name" value="PIN_dom"/>
</dbReference>
<accession>A0ABU9XQ69</accession>
<feature type="binding site" evidence="6">
    <location>
        <position position="95"/>
    </location>
    <ligand>
        <name>Mg(2+)</name>
        <dbReference type="ChEBI" id="CHEBI:18420"/>
    </ligand>
</feature>
<dbReference type="EC" id="3.1.-.-" evidence="6"/>
<evidence type="ECO:0000313" key="8">
    <source>
        <dbReference type="EMBL" id="MEN2785408.1"/>
    </source>
</evidence>
<keyword evidence="1 6" id="KW-1277">Toxin-antitoxin system</keyword>
<dbReference type="PANTHER" id="PTHR35901:SF1">
    <property type="entry name" value="EXONUCLEASE VAPC9"/>
    <property type="match status" value="1"/>
</dbReference>
<dbReference type="HAMAP" id="MF_00265">
    <property type="entry name" value="VapC_Nob1"/>
    <property type="match status" value="1"/>
</dbReference>
<dbReference type="Gene3D" id="3.40.50.1010">
    <property type="entry name" value="5'-nuclease"/>
    <property type="match status" value="1"/>
</dbReference>
<dbReference type="RefSeq" id="WP_345862888.1">
    <property type="nucleotide sequence ID" value="NZ_JBDIMF010000001.1"/>
</dbReference>
<keyword evidence="9" id="KW-1185">Reference proteome</keyword>
<reference evidence="8 9" key="1">
    <citation type="submission" date="2024-05" db="EMBL/GenBank/DDBJ databases">
        <authorList>
            <person name="Liu Q."/>
            <person name="Xin Y.-H."/>
        </authorList>
    </citation>
    <scope>NUCLEOTIDE SEQUENCE [LARGE SCALE GENOMIC DNA]</scope>
    <source>
        <strain evidence="8 9">CGMCC 1.15349</strain>
    </source>
</reference>
<organism evidence="8 9">
    <name type="scientific">Sphingomonas qilianensis</name>
    <dbReference type="NCBI Taxonomy" id="1736690"/>
    <lineage>
        <taxon>Bacteria</taxon>
        <taxon>Pseudomonadati</taxon>
        <taxon>Pseudomonadota</taxon>
        <taxon>Alphaproteobacteria</taxon>
        <taxon>Sphingomonadales</taxon>
        <taxon>Sphingomonadaceae</taxon>
        <taxon>Sphingomonas</taxon>
    </lineage>
</organism>
<feature type="domain" description="PIN" evidence="7">
    <location>
        <begin position="1"/>
        <end position="117"/>
    </location>
</feature>
<evidence type="ECO:0000256" key="2">
    <source>
        <dbReference type="ARBA" id="ARBA00022722"/>
    </source>
</evidence>
<dbReference type="PANTHER" id="PTHR35901">
    <property type="entry name" value="RIBONUCLEASE VAPC3"/>
    <property type="match status" value="1"/>
</dbReference>
<dbReference type="Proteomes" id="UP001404104">
    <property type="component" value="Unassembled WGS sequence"/>
</dbReference>
<evidence type="ECO:0000256" key="1">
    <source>
        <dbReference type="ARBA" id="ARBA00022649"/>
    </source>
</evidence>
<evidence type="ECO:0000259" key="7">
    <source>
        <dbReference type="Pfam" id="PF01850"/>
    </source>
</evidence>
<gene>
    <name evidence="6" type="primary">vapC</name>
    <name evidence="8" type="ORF">ABC969_03115</name>
</gene>
<keyword evidence="4 6" id="KW-0378">Hydrolase</keyword>
<evidence type="ECO:0000256" key="3">
    <source>
        <dbReference type="ARBA" id="ARBA00022723"/>
    </source>
</evidence>
<keyword evidence="5 6" id="KW-0460">Magnesium</keyword>
<feature type="binding site" evidence="6">
    <location>
        <position position="4"/>
    </location>
    <ligand>
        <name>Mg(2+)</name>
        <dbReference type="ChEBI" id="CHEBI:18420"/>
    </ligand>
</feature>
<comment type="similarity">
    <text evidence="6">Belongs to the PINc/VapC protein family.</text>
</comment>
<comment type="caution">
    <text evidence="8">The sequence shown here is derived from an EMBL/GenBank/DDBJ whole genome shotgun (WGS) entry which is preliminary data.</text>
</comment>
<evidence type="ECO:0000313" key="9">
    <source>
        <dbReference type="Proteomes" id="UP001404104"/>
    </source>
</evidence>
<proteinExistence type="inferred from homology"/>
<dbReference type="InterPro" id="IPR051619">
    <property type="entry name" value="TypeII_TA_RNase_PINc/VapC"/>
</dbReference>
<comment type="cofactor">
    <cofactor evidence="6">
        <name>Mg(2+)</name>
        <dbReference type="ChEBI" id="CHEBI:18420"/>
    </cofactor>
</comment>
<dbReference type="InterPro" id="IPR022907">
    <property type="entry name" value="VapC_family"/>
</dbReference>
<keyword evidence="6" id="KW-0800">Toxin</keyword>
<keyword evidence="3 6" id="KW-0479">Metal-binding</keyword>
<protein>
    <recommendedName>
        <fullName evidence="6">Ribonuclease VapC</fullName>
        <shortName evidence="6">RNase VapC</shortName>
        <ecNumber evidence="6">3.1.-.-</ecNumber>
    </recommendedName>
    <alternativeName>
        <fullName evidence="6">Toxin VapC</fullName>
    </alternativeName>
</protein>
<dbReference type="EMBL" id="JBDIMF010000001">
    <property type="protein sequence ID" value="MEN2785408.1"/>
    <property type="molecule type" value="Genomic_DNA"/>
</dbReference>
<dbReference type="Pfam" id="PF01850">
    <property type="entry name" value="PIN"/>
    <property type="match status" value="1"/>
</dbReference>
<name>A0ABU9XQ69_9SPHN</name>
<sequence>MIVDASVALKWLVEEEDSDVARALLGGVELWAPILIHAEVGNAIWKKRRRGELGDDAELASLPGLLAFILRTIDETPMMDRALSLAIEMDHPVYDCVYLAVAEALDQELVTADHRFASRLSAYRGRARVRGLMQ</sequence>
<evidence type="ECO:0000256" key="6">
    <source>
        <dbReference type="HAMAP-Rule" id="MF_00265"/>
    </source>
</evidence>
<comment type="function">
    <text evidence="6">Toxic component of a toxin-antitoxin (TA) system. An RNase.</text>
</comment>